<reference evidence="2 6" key="4">
    <citation type="submission" date="2020-05" db="EMBL/GenBank/DDBJ databases">
        <authorList>
            <person name="Petersen J."/>
            <person name="Sayavedra L."/>
        </authorList>
    </citation>
    <scope>NUCLEOTIDE SEQUENCE [LARGE SCALE GENOMIC DNA]</scope>
    <source>
        <strain evidence="2">B thermophilus SOXS</strain>
    </source>
</reference>
<dbReference type="RefSeq" id="WP_071563356.1">
    <property type="nucleotide sequence ID" value="NZ_CAESAQ020000006.1"/>
</dbReference>
<gene>
    <name evidence="3" type="ORF">BGC33_07100</name>
    <name evidence="1" type="ORF">MS2017_1054</name>
    <name evidence="2" type="ORF">THERMOS_41</name>
</gene>
<dbReference type="Proteomes" id="UP000278334">
    <property type="component" value="Chromosome"/>
</dbReference>
<accession>A0A1J5U9R8</accession>
<dbReference type="EMBL" id="CAESAQ020000006">
    <property type="protein sequence ID" value="CAB5494097.1"/>
    <property type="molecule type" value="Genomic_DNA"/>
</dbReference>
<dbReference type="AlphaFoldDB" id="A0A1J5U9R8"/>
<dbReference type="EMBL" id="MIQH01000191">
    <property type="protein sequence ID" value="OIR25582.1"/>
    <property type="molecule type" value="Genomic_DNA"/>
</dbReference>
<reference evidence="4" key="1">
    <citation type="submission" date="2016-09" db="EMBL/GenBank/DDBJ databases">
        <title>Genome Sequence of Bathymodiolus thermophilus sulfur-oxidizing gill endosymbiont.</title>
        <authorList>
            <person name="Ponnudurai R."/>
            <person name="Kleiner M."/>
            <person name="Sayavedra L."/>
            <person name="Thuermer A."/>
            <person name="Felbeck H."/>
            <person name="Schlueter R."/>
            <person name="Schweder T."/>
            <person name="Markert S."/>
        </authorList>
    </citation>
    <scope>NUCLEOTIDE SEQUENCE [LARGE SCALE GENOMIC DNA]</scope>
    <source>
        <strain evidence="4">BAT/CrabSpa'14</strain>
    </source>
</reference>
<evidence type="ECO:0000313" key="2">
    <source>
        <dbReference type="EMBL" id="CAB5494097.1"/>
    </source>
</evidence>
<name>A0A1J5U9R8_9GAMM</name>
<organism evidence="3 4">
    <name type="scientific">Bathymodiolus thermophilus thioautotrophic gill symbiont</name>
    <dbReference type="NCBI Taxonomy" id="2360"/>
    <lineage>
        <taxon>Bacteria</taxon>
        <taxon>Pseudomonadati</taxon>
        <taxon>Pseudomonadota</taxon>
        <taxon>Gammaproteobacteria</taxon>
        <taxon>sulfur-oxidizing symbionts</taxon>
    </lineage>
</organism>
<dbReference type="Proteomes" id="UP000643672">
    <property type="component" value="Unassembled WGS sequence"/>
</dbReference>
<evidence type="ECO:0000313" key="5">
    <source>
        <dbReference type="Proteomes" id="UP000278334"/>
    </source>
</evidence>
<proteinExistence type="predicted"/>
<protein>
    <submittedName>
        <fullName evidence="3">Uncharacterized protein</fullName>
    </submittedName>
</protein>
<reference evidence="1 5" key="3">
    <citation type="submission" date="2017-11" db="EMBL/GenBank/DDBJ databases">
        <title>Genome sequence of the bacterial symbiont EPR9N from a vent mussel Bathymodiolus thermophilus.</title>
        <authorList>
            <person name="Won Y.-J."/>
        </authorList>
    </citation>
    <scope>NUCLEOTIDE SEQUENCE [LARGE SCALE GENOMIC DNA]</scope>
    <source>
        <strain evidence="1 5">EPR9N</strain>
    </source>
</reference>
<evidence type="ECO:0000313" key="6">
    <source>
        <dbReference type="Proteomes" id="UP000643672"/>
    </source>
</evidence>
<reference evidence="3" key="2">
    <citation type="journal article" date="2017" name="Stand. Genomic Sci.">
        <title>Genome sequence of the sulfur-oxidizing Bathymodiolus thermophilus gill endosymbiont.</title>
        <authorList>
            <person name="Ponnudurai R."/>
            <person name="Sayavedra L."/>
            <person name="Kleiner M."/>
            <person name="Heiden S.E."/>
            <person name="Thurmer A."/>
            <person name="Felbeck H."/>
            <person name="Schluter R."/>
            <person name="Sievert S.M."/>
            <person name="Daniel R."/>
            <person name="Schweder T."/>
            <person name="Markert S."/>
        </authorList>
    </citation>
    <scope>NUCLEOTIDE SEQUENCE</scope>
    <source>
        <strain evidence="3">BAT/CrabSpa'14</strain>
    </source>
</reference>
<keyword evidence="6" id="KW-1185">Reference proteome</keyword>
<evidence type="ECO:0000313" key="1">
    <source>
        <dbReference type="EMBL" id="AYQ56761.1"/>
    </source>
</evidence>
<dbReference type="KEGG" id="bthg:MS2017_1054"/>
<dbReference type="Proteomes" id="UP000182798">
    <property type="component" value="Unassembled WGS sequence"/>
</dbReference>
<sequence>MKKFILLLVGVVVFYIPISYGDVIDVCTSKNSSTNQQPTYALRINDKAITKLGSYAMPAPGKCDSIQLALSREDLVKKTIHVMFWTTLGVPQDIGTLSFDSVLEFESCEVYIEYISLGLYYKARGDQSCSSSKKVKLQHF</sequence>
<dbReference type="EMBL" id="CP024634">
    <property type="protein sequence ID" value="AYQ56761.1"/>
    <property type="molecule type" value="Genomic_DNA"/>
</dbReference>
<evidence type="ECO:0000313" key="4">
    <source>
        <dbReference type="Proteomes" id="UP000182798"/>
    </source>
</evidence>
<evidence type="ECO:0000313" key="3">
    <source>
        <dbReference type="EMBL" id="OIR25582.1"/>
    </source>
</evidence>